<comment type="similarity">
    <text evidence="1">Belongs to the sigma-70 factor family. ECF subfamily.</text>
</comment>
<organism evidence="9 10">
    <name type="scientific">Cellulomonas algicola</name>
    <dbReference type="NCBI Taxonomy" id="2071633"/>
    <lineage>
        <taxon>Bacteria</taxon>
        <taxon>Bacillati</taxon>
        <taxon>Actinomycetota</taxon>
        <taxon>Actinomycetes</taxon>
        <taxon>Micrococcales</taxon>
        <taxon>Cellulomonadaceae</taxon>
        <taxon>Cellulomonas</taxon>
    </lineage>
</organism>
<comment type="caution">
    <text evidence="9">The sequence shown here is derived from an EMBL/GenBank/DDBJ whole genome shotgun (WGS) entry which is preliminary data.</text>
</comment>
<name>A0A401UWP3_9CELL</name>
<feature type="compositionally biased region" description="Basic and acidic residues" evidence="6">
    <location>
        <begin position="25"/>
        <end position="35"/>
    </location>
</feature>
<protein>
    <recommendedName>
        <fullName evidence="11">DNA-directed RNA polymerase sigma-70 factor</fullName>
    </recommendedName>
</protein>
<reference evidence="9 10" key="1">
    <citation type="submission" date="2018-11" db="EMBL/GenBank/DDBJ databases">
        <title>Draft genome sequence of Cellulomonas takizawaensis strain TKZ-21.</title>
        <authorList>
            <person name="Yamamura H."/>
            <person name="Hayashi T."/>
            <person name="Hamada M."/>
            <person name="Serisawa Y."/>
            <person name="Matsuyama K."/>
            <person name="Nakagawa Y."/>
            <person name="Otoguro M."/>
            <person name="Yanagida F."/>
            <person name="Hayakawa M."/>
        </authorList>
    </citation>
    <scope>NUCLEOTIDE SEQUENCE [LARGE SCALE GENOMIC DNA]</scope>
    <source>
        <strain evidence="9 10">TKZ-21</strain>
    </source>
</reference>
<evidence type="ECO:0000313" key="9">
    <source>
        <dbReference type="EMBL" id="GCD19032.1"/>
    </source>
</evidence>
<keyword evidence="4" id="KW-0238">DNA-binding</keyword>
<evidence type="ECO:0000259" key="8">
    <source>
        <dbReference type="Pfam" id="PF08281"/>
    </source>
</evidence>
<dbReference type="GO" id="GO:0016987">
    <property type="term" value="F:sigma factor activity"/>
    <property type="evidence" value="ECO:0007669"/>
    <property type="project" value="UniProtKB-KW"/>
</dbReference>
<feature type="domain" description="RNA polymerase sigma-70 region 2" evidence="7">
    <location>
        <begin position="56"/>
        <end position="120"/>
    </location>
</feature>
<evidence type="ECO:0000256" key="6">
    <source>
        <dbReference type="SAM" id="MobiDB-lite"/>
    </source>
</evidence>
<dbReference type="GO" id="GO:0006352">
    <property type="term" value="P:DNA-templated transcription initiation"/>
    <property type="evidence" value="ECO:0007669"/>
    <property type="project" value="InterPro"/>
</dbReference>
<dbReference type="SUPFAM" id="SSF88659">
    <property type="entry name" value="Sigma3 and sigma4 domains of RNA polymerase sigma factors"/>
    <property type="match status" value="1"/>
</dbReference>
<dbReference type="SUPFAM" id="SSF88946">
    <property type="entry name" value="Sigma2 domain of RNA polymerase sigma factors"/>
    <property type="match status" value="1"/>
</dbReference>
<dbReference type="RefSeq" id="WP_124341580.1">
    <property type="nucleotide sequence ID" value="NZ_BHYL01000046.1"/>
</dbReference>
<dbReference type="CDD" id="cd06171">
    <property type="entry name" value="Sigma70_r4"/>
    <property type="match status" value="1"/>
</dbReference>
<dbReference type="InterPro" id="IPR013325">
    <property type="entry name" value="RNA_pol_sigma_r2"/>
</dbReference>
<gene>
    <name evidence="9" type="ORF">CTKZ_05940</name>
</gene>
<evidence type="ECO:0000256" key="2">
    <source>
        <dbReference type="ARBA" id="ARBA00023015"/>
    </source>
</evidence>
<evidence type="ECO:0000256" key="3">
    <source>
        <dbReference type="ARBA" id="ARBA00023082"/>
    </source>
</evidence>
<dbReference type="InterPro" id="IPR013249">
    <property type="entry name" value="RNA_pol_sigma70_r4_t2"/>
</dbReference>
<evidence type="ECO:0000256" key="1">
    <source>
        <dbReference type="ARBA" id="ARBA00010641"/>
    </source>
</evidence>
<dbReference type="PANTHER" id="PTHR43133">
    <property type="entry name" value="RNA POLYMERASE ECF-TYPE SIGMA FACTO"/>
    <property type="match status" value="1"/>
</dbReference>
<evidence type="ECO:0008006" key="11">
    <source>
        <dbReference type="Google" id="ProtNLM"/>
    </source>
</evidence>
<dbReference type="Proteomes" id="UP000288246">
    <property type="component" value="Unassembled WGS sequence"/>
</dbReference>
<keyword evidence="10" id="KW-1185">Reference proteome</keyword>
<dbReference type="OrthoDB" id="4184921at2"/>
<dbReference type="Pfam" id="PF08281">
    <property type="entry name" value="Sigma70_r4_2"/>
    <property type="match status" value="1"/>
</dbReference>
<dbReference type="Gene3D" id="1.10.10.10">
    <property type="entry name" value="Winged helix-like DNA-binding domain superfamily/Winged helix DNA-binding domain"/>
    <property type="match status" value="1"/>
</dbReference>
<dbReference type="InterPro" id="IPR039425">
    <property type="entry name" value="RNA_pol_sigma-70-like"/>
</dbReference>
<evidence type="ECO:0000313" key="10">
    <source>
        <dbReference type="Proteomes" id="UP000288246"/>
    </source>
</evidence>
<dbReference type="InterPro" id="IPR036388">
    <property type="entry name" value="WH-like_DNA-bd_sf"/>
</dbReference>
<feature type="region of interest" description="Disordered" evidence="6">
    <location>
        <begin position="1"/>
        <end position="47"/>
    </location>
</feature>
<dbReference type="InterPro" id="IPR013324">
    <property type="entry name" value="RNA_pol_sigma_r3/r4-like"/>
</dbReference>
<feature type="domain" description="RNA polymerase sigma factor 70 region 4 type 2" evidence="8">
    <location>
        <begin position="144"/>
        <end position="196"/>
    </location>
</feature>
<dbReference type="InterPro" id="IPR007627">
    <property type="entry name" value="RNA_pol_sigma70_r2"/>
</dbReference>
<dbReference type="AlphaFoldDB" id="A0A401UWP3"/>
<dbReference type="PANTHER" id="PTHR43133:SF8">
    <property type="entry name" value="RNA POLYMERASE SIGMA FACTOR HI_1459-RELATED"/>
    <property type="match status" value="1"/>
</dbReference>
<sequence>MPTPTPSTPVDDVTADEPPLGASGPRDDDPTRDGGAEAGGASGPVNPADRTWFDGIVRAHATAVHRFLVRRVGRQDAEDLTADVLTVAWRRRDDVPRGAELPWLYRTAGFVLANHVRKARPVPVADVPETLDLTDPAVVAVRDEQVRRVLGALAPRDRQILLLNAWEGLAGQALADVLGISRGGADAALSRARARLREAWDALDATDA</sequence>
<dbReference type="GO" id="GO:0003677">
    <property type="term" value="F:DNA binding"/>
    <property type="evidence" value="ECO:0007669"/>
    <property type="project" value="UniProtKB-KW"/>
</dbReference>
<proteinExistence type="inferred from homology"/>
<keyword evidence="5" id="KW-0804">Transcription</keyword>
<evidence type="ECO:0000256" key="5">
    <source>
        <dbReference type="ARBA" id="ARBA00023163"/>
    </source>
</evidence>
<dbReference type="EMBL" id="BHYL01000046">
    <property type="protein sequence ID" value="GCD19032.1"/>
    <property type="molecule type" value="Genomic_DNA"/>
</dbReference>
<keyword evidence="2" id="KW-0805">Transcription regulation</keyword>
<keyword evidence="3" id="KW-0731">Sigma factor</keyword>
<evidence type="ECO:0000256" key="4">
    <source>
        <dbReference type="ARBA" id="ARBA00023125"/>
    </source>
</evidence>
<accession>A0A401UWP3</accession>
<dbReference type="Pfam" id="PF04542">
    <property type="entry name" value="Sigma70_r2"/>
    <property type="match status" value="1"/>
</dbReference>
<evidence type="ECO:0000259" key="7">
    <source>
        <dbReference type="Pfam" id="PF04542"/>
    </source>
</evidence>
<dbReference type="Gene3D" id="1.10.1740.10">
    <property type="match status" value="1"/>
</dbReference>